<dbReference type="OrthoDB" id="5084266at2"/>
<sequence length="202" mass="22877">MAHLLASTVRPDHVAVDDGRLGCEGNHRRAWEWLRANAADSTGWSLVLEDDSQPVEGFRDQLDAALAVAPSPVVSLYLGRERPPYAQERIARAVVRAGDRASWIIAPRMWFAVGIAVLNDLVPDLAQYLERDPRKSRPIDETIGRWAMKHGRSVAYTWPSLVDHTDVTPAIEQRADRQRRDRGRRAWLVGGRQRWTTDSVRL</sequence>
<evidence type="ECO:0000313" key="2">
    <source>
        <dbReference type="Proteomes" id="UP000193285"/>
    </source>
</evidence>
<dbReference type="RefSeq" id="WP_085244208.1">
    <property type="nucleotide sequence ID" value="NZ_LQPN01000024.1"/>
</dbReference>
<comment type="caution">
    <text evidence="1">The sequence shown here is derived from an EMBL/GenBank/DDBJ whole genome shotgun (WGS) entry which is preliminary data.</text>
</comment>
<organism evidence="1 2">
    <name type="scientific">Mycobacterium paraense</name>
    <dbReference type="NCBI Taxonomy" id="767916"/>
    <lineage>
        <taxon>Bacteria</taxon>
        <taxon>Bacillati</taxon>
        <taxon>Actinomycetota</taxon>
        <taxon>Actinomycetes</taxon>
        <taxon>Mycobacteriales</taxon>
        <taxon>Mycobacteriaceae</taxon>
        <taxon>Mycobacterium</taxon>
        <taxon>Mycobacterium simiae complex</taxon>
    </lineage>
</organism>
<gene>
    <name evidence="1" type="ORF">AWB90_05305</name>
</gene>
<proteinExistence type="predicted"/>
<evidence type="ECO:0008006" key="3">
    <source>
        <dbReference type="Google" id="ProtNLM"/>
    </source>
</evidence>
<dbReference type="AlphaFoldDB" id="A0A1X2AIY5"/>
<name>A0A1X2AIY5_9MYCO</name>
<dbReference type="EMBL" id="LQPN01000024">
    <property type="protein sequence ID" value="ORW51341.1"/>
    <property type="molecule type" value="Genomic_DNA"/>
</dbReference>
<accession>A0A1X2AIY5</accession>
<dbReference type="Proteomes" id="UP000193285">
    <property type="component" value="Unassembled WGS sequence"/>
</dbReference>
<reference evidence="1 2" key="1">
    <citation type="journal article" date="2015" name="Emerg. Microbes Infect.">
        <title>Characterization of 17 strains belonging to the Mycobacterium simiae complex and description of Mycobacterium paraense sp. nov.</title>
        <authorList>
            <person name="Fusco da Costa A.R."/>
            <person name="Fedrizzi T."/>
            <person name="Lopes M.L."/>
            <person name="Pecorari M."/>
            <person name="Oliveira da Costa W.L."/>
            <person name="Giacobazzi E."/>
            <person name="da Costa Bahia J.R."/>
            <person name="De Sanctis V."/>
            <person name="Batista Lima K.V."/>
            <person name="Bertorelli R."/>
            <person name="Grottola A."/>
            <person name="Fabio A."/>
            <person name="Mariottini A."/>
            <person name="Ferretti P."/>
            <person name="Di Leva F."/>
            <person name="Fregni Serpini G."/>
            <person name="Tagliazucchi S."/>
            <person name="Rumpianesi F."/>
            <person name="Jousson O."/>
            <person name="Segata N."/>
            <person name="Tortoli E."/>
        </authorList>
    </citation>
    <scope>NUCLEOTIDE SEQUENCE [LARGE SCALE GENOMIC DNA]</scope>
    <source>
        <strain evidence="1 2">IEC33</strain>
    </source>
</reference>
<evidence type="ECO:0000313" key="1">
    <source>
        <dbReference type="EMBL" id="ORW51341.1"/>
    </source>
</evidence>
<protein>
    <recommendedName>
        <fullName evidence="3">Glycosyltransferase</fullName>
    </recommendedName>
</protein>